<protein>
    <submittedName>
        <fullName evidence="3">Nucleotide-binding universal stress protein, UspA family</fullName>
    </submittedName>
</protein>
<dbReference type="AlphaFoldDB" id="A0A1I6M3N4"/>
<evidence type="ECO:0000256" key="1">
    <source>
        <dbReference type="ARBA" id="ARBA00008791"/>
    </source>
</evidence>
<evidence type="ECO:0000313" key="3">
    <source>
        <dbReference type="EMBL" id="SFS10142.1"/>
    </source>
</evidence>
<organism evidence="3 4">
    <name type="scientific">Halomicrobium zhouii</name>
    <dbReference type="NCBI Taxonomy" id="767519"/>
    <lineage>
        <taxon>Archaea</taxon>
        <taxon>Methanobacteriati</taxon>
        <taxon>Methanobacteriota</taxon>
        <taxon>Stenosarchaea group</taxon>
        <taxon>Halobacteria</taxon>
        <taxon>Halobacteriales</taxon>
        <taxon>Haloarculaceae</taxon>
        <taxon>Halomicrobium</taxon>
    </lineage>
</organism>
<dbReference type="Pfam" id="PF00582">
    <property type="entry name" value="Usp"/>
    <property type="match status" value="2"/>
</dbReference>
<dbReference type="SUPFAM" id="SSF52402">
    <property type="entry name" value="Adenine nucleotide alpha hydrolases-like"/>
    <property type="match status" value="2"/>
</dbReference>
<keyword evidence="4" id="KW-1185">Reference proteome</keyword>
<gene>
    <name evidence="3" type="ORF">SAMN05216559_3668</name>
</gene>
<dbReference type="PANTHER" id="PTHR46268">
    <property type="entry name" value="STRESS RESPONSE PROTEIN NHAX"/>
    <property type="match status" value="1"/>
</dbReference>
<feature type="domain" description="UspA" evidence="2">
    <location>
        <begin position="1"/>
        <end position="135"/>
    </location>
</feature>
<dbReference type="InterPro" id="IPR006016">
    <property type="entry name" value="UspA"/>
</dbReference>
<dbReference type="CDD" id="cd00293">
    <property type="entry name" value="USP-like"/>
    <property type="match status" value="2"/>
</dbReference>
<feature type="domain" description="UspA" evidence="2">
    <location>
        <begin position="144"/>
        <end position="281"/>
    </location>
</feature>
<dbReference type="PRINTS" id="PR01438">
    <property type="entry name" value="UNVRSLSTRESS"/>
</dbReference>
<sequence length="286" mass="30098">MYDRLLVPTDGSTVADAAGETAVALARRFDAELHVLHVREPTERPVGAGGAPPTDGDEATATVAEMAADAGVETRTATHQKRETVHQAILQYATDHEIDLIAMGTHGRTGLDRFVLGSVAELTLRQSSIPVMTVHEDTVVDPAFDDVLVPTDGSSCAAAAADHAIDLARSTGATLHVINVVDSGAVWGGANVAMVLDALEEIGEQALDDVRTRAKAADVTAIEGAVLSGIPYRAIAEYAEESDVDCVVMGTHGRTGLDRYLLGSVTERVVRLSDVPVLSIREREGD</sequence>
<dbReference type="EMBL" id="FOZK01000004">
    <property type="protein sequence ID" value="SFS10142.1"/>
    <property type="molecule type" value="Genomic_DNA"/>
</dbReference>
<dbReference type="OrthoDB" id="105697at2157"/>
<dbReference type="STRING" id="767519.SAMN05216559_3668"/>
<comment type="similarity">
    <text evidence="1">Belongs to the universal stress protein A family.</text>
</comment>
<reference evidence="3 4" key="1">
    <citation type="submission" date="2016-10" db="EMBL/GenBank/DDBJ databases">
        <authorList>
            <person name="de Groot N.N."/>
        </authorList>
    </citation>
    <scope>NUCLEOTIDE SEQUENCE [LARGE SCALE GENOMIC DNA]</scope>
    <source>
        <strain evidence="3 4">CGMCC 1.10457</strain>
    </source>
</reference>
<dbReference type="Proteomes" id="UP000199062">
    <property type="component" value="Unassembled WGS sequence"/>
</dbReference>
<name>A0A1I6M3N4_9EURY</name>
<dbReference type="InterPro" id="IPR014729">
    <property type="entry name" value="Rossmann-like_a/b/a_fold"/>
</dbReference>
<evidence type="ECO:0000259" key="2">
    <source>
        <dbReference type="Pfam" id="PF00582"/>
    </source>
</evidence>
<dbReference type="RefSeq" id="WP_089818412.1">
    <property type="nucleotide sequence ID" value="NZ_FOZK01000004.1"/>
</dbReference>
<proteinExistence type="inferred from homology"/>
<dbReference type="PANTHER" id="PTHR46268:SF6">
    <property type="entry name" value="UNIVERSAL STRESS PROTEIN UP12"/>
    <property type="match status" value="1"/>
</dbReference>
<dbReference type="InterPro" id="IPR006015">
    <property type="entry name" value="Universal_stress_UspA"/>
</dbReference>
<evidence type="ECO:0000313" key="4">
    <source>
        <dbReference type="Proteomes" id="UP000199062"/>
    </source>
</evidence>
<accession>A0A1I6M3N4</accession>
<dbReference type="Gene3D" id="3.40.50.620">
    <property type="entry name" value="HUPs"/>
    <property type="match status" value="2"/>
</dbReference>